<proteinExistence type="predicted"/>
<sequence>MGGEYTVFGQTPETEASSARIDSFNLGAALMGGPSPIPIKRNQISPKAVLKPSQASVKNQTYHAIVTRGQSIDRHRFSDSQESFQLTGRVLTKIGD</sequence>
<protein>
    <submittedName>
        <fullName evidence="1">Uncharacterized protein</fullName>
    </submittedName>
</protein>
<dbReference type="EMBL" id="SJPJ01000001">
    <property type="protein sequence ID" value="TWT79345.1"/>
    <property type="molecule type" value="Genomic_DNA"/>
</dbReference>
<accession>A0A5C5YWH7</accession>
<keyword evidence="2" id="KW-1185">Reference proteome</keyword>
<gene>
    <name evidence="1" type="ORF">CA13_07440</name>
</gene>
<comment type="caution">
    <text evidence="1">The sequence shown here is derived from an EMBL/GenBank/DDBJ whole genome shotgun (WGS) entry which is preliminary data.</text>
</comment>
<name>A0A5C5YWH7_9BACT</name>
<reference evidence="1 2" key="1">
    <citation type="submission" date="2019-02" db="EMBL/GenBank/DDBJ databases">
        <title>Deep-cultivation of Planctomycetes and their phenomic and genomic characterization uncovers novel biology.</title>
        <authorList>
            <person name="Wiegand S."/>
            <person name="Jogler M."/>
            <person name="Boedeker C."/>
            <person name="Pinto D."/>
            <person name="Vollmers J."/>
            <person name="Rivas-Marin E."/>
            <person name="Kohn T."/>
            <person name="Peeters S.H."/>
            <person name="Heuer A."/>
            <person name="Rast P."/>
            <person name="Oberbeckmann S."/>
            <person name="Bunk B."/>
            <person name="Jeske O."/>
            <person name="Meyerdierks A."/>
            <person name="Storesund J.E."/>
            <person name="Kallscheuer N."/>
            <person name="Luecker S."/>
            <person name="Lage O.M."/>
            <person name="Pohl T."/>
            <person name="Merkel B.J."/>
            <person name="Hornburger P."/>
            <person name="Mueller R.-W."/>
            <person name="Bruemmer F."/>
            <person name="Labrenz M."/>
            <person name="Spormann A.M."/>
            <person name="Op Den Camp H."/>
            <person name="Overmann J."/>
            <person name="Amann R."/>
            <person name="Jetten M.S.M."/>
            <person name="Mascher T."/>
            <person name="Medema M.H."/>
            <person name="Devos D.P."/>
            <person name="Kaster A.-K."/>
            <person name="Ovreas L."/>
            <person name="Rohde M."/>
            <person name="Galperin M.Y."/>
            <person name="Jogler C."/>
        </authorList>
    </citation>
    <scope>NUCLEOTIDE SEQUENCE [LARGE SCALE GENOMIC DNA]</scope>
    <source>
        <strain evidence="1 2">CA13</strain>
    </source>
</reference>
<dbReference type="Proteomes" id="UP000315010">
    <property type="component" value="Unassembled WGS sequence"/>
</dbReference>
<evidence type="ECO:0000313" key="1">
    <source>
        <dbReference type="EMBL" id="TWT79345.1"/>
    </source>
</evidence>
<evidence type="ECO:0000313" key="2">
    <source>
        <dbReference type="Proteomes" id="UP000315010"/>
    </source>
</evidence>
<dbReference type="AlphaFoldDB" id="A0A5C5YWH7"/>
<organism evidence="1 2">
    <name type="scientific">Novipirellula herctigrandis</name>
    <dbReference type="NCBI Taxonomy" id="2527986"/>
    <lineage>
        <taxon>Bacteria</taxon>
        <taxon>Pseudomonadati</taxon>
        <taxon>Planctomycetota</taxon>
        <taxon>Planctomycetia</taxon>
        <taxon>Pirellulales</taxon>
        <taxon>Pirellulaceae</taxon>
        <taxon>Novipirellula</taxon>
    </lineage>
</organism>